<evidence type="ECO:0000256" key="1">
    <source>
        <dbReference type="SAM" id="Phobius"/>
    </source>
</evidence>
<evidence type="ECO:0000313" key="3">
    <source>
        <dbReference type="Proteomes" id="UP001272242"/>
    </source>
</evidence>
<keyword evidence="3" id="KW-1185">Reference proteome</keyword>
<dbReference type="Proteomes" id="UP001272242">
    <property type="component" value="Unassembled WGS sequence"/>
</dbReference>
<protein>
    <submittedName>
        <fullName evidence="2">Uncharacterized protein</fullName>
    </submittedName>
</protein>
<dbReference type="EMBL" id="JAXBLV010000226">
    <property type="protein sequence ID" value="MDY3562969.1"/>
    <property type="molecule type" value="Genomic_DNA"/>
</dbReference>
<feature type="transmembrane region" description="Helical" evidence="1">
    <location>
        <begin position="30"/>
        <end position="49"/>
    </location>
</feature>
<accession>A0ABU5F700</accession>
<name>A0ABU5F700_9BACT</name>
<keyword evidence="1" id="KW-0472">Membrane</keyword>
<comment type="caution">
    <text evidence="2">The sequence shown here is derived from an EMBL/GenBank/DDBJ whole genome shotgun (WGS) entry which is preliminary data.</text>
</comment>
<organism evidence="2 3">
    <name type="scientific">Gemmata algarum</name>
    <dbReference type="NCBI Taxonomy" id="2975278"/>
    <lineage>
        <taxon>Bacteria</taxon>
        <taxon>Pseudomonadati</taxon>
        <taxon>Planctomycetota</taxon>
        <taxon>Planctomycetia</taxon>
        <taxon>Gemmatales</taxon>
        <taxon>Gemmataceae</taxon>
        <taxon>Gemmata</taxon>
    </lineage>
</organism>
<keyword evidence="1" id="KW-0812">Transmembrane</keyword>
<reference evidence="3" key="1">
    <citation type="journal article" date="2023" name="Mar. Drugs">
        <title>Gemmata algarum, a Novel Planctomycete Isolated from an Algal Mat, Displays Antimicrobial Activity.</title>
        <authorList>
            <person name="Kumar G."/>
            <person name="Kallscheuer N."/>
            <person name="Kashif M."/>
            <person name="Ahamad S."/>
            <person name="Jagadeeshwari U."/>
            <person name="Pannikurungottu S."/>
            <person name="Haufschild T."/>
            <person name="Kabuu M."/>
            <person name="Sasikala C."/>
            <person name="Jogler C."/>
            <person name="Ramana C."/>
        </authorList>
    </citation>
    <scope>NUCLEOTIDE SEQUENCE [LARGE SCALE GENOMIC DNA]</scope>
    <source>
        <strain evidence="3">JC673</strain>
    </source>
</reference>
<proteinExistence type="predicted"/>
<dbReference type="RefSeq" id="WP_320689237.1">
    <property type="nucleotide sequence ID" value="NZ_JAXBLV010000226.1"/>
</dbReference>
<sequence length="105" mass="11499">MTVFEAMPLFLVALLGSALGAVFGYFTGYNIYLLTLAGGYGTMLPLIVATIRVRPKEPEQPRRSENVHALIVFVFLSLASCAVLPVLILLASLKIQKYLKIIITD</sequence>
<keyword evidence="1" id="KW-1133">Transmembrane helix</keyword>
<evidence type="ECO:0000313" key="2">
    <source>
        <dbReference type="EMBL" id="MDY3562969.1"/>
    </source>
</evidence>
<feature type="transmembrane region" description="Helical" evidence="1">
    <location>
        <begin position="70"/>
        <end position="93"/>
    </location>
</feature>
<gene>
    <name evidence="2" type="ORF">R5W23_004452</name>
</gene>